<comment type="similarity">
    <text evidence="2">Belongs to the MgtC/SapB family.</text>
</comment>
<dbReference type="RefSeq" id="WP_138404140.1">
    <property type="nucleotide sequence ID" value="NZ_VBSP01000009.1"/>
</dbReference>
<evidence type="ECO:0000256" key="7">
    <source>
        <dbReference type="SAM" id="Phobius"/>
    </source>
</evidence>
<dbReference type="InterPro" id="IPR049177">
    <property type="entry name" value="MgtC_SapB_SrpB_YhiD_N"/>
</dbReference>
<dbReference type="PANTHER" id="PTHR33778">
    <property type="entry name" value="PROTEIN MGTC"/>
    <property type="match status" value="1"/>
</dbReference>
<organism evidence="9 10">
    <name type="scientific">Ruoffia tabacinasalis</name>
    <dbReference type="NCBI Taxonomy" id="87458"/>
    <lineage>
        <taxon>Bacteria</taxon>
        <taxon>Bacillati</taxon>
        <taxon>Bacillota</taxon>
        <taxon>Bacilli</taxon>
        <taxon>Lactobacillales</taxon>
        <taxon>Aerococcaceae</taxon>
        <taxon>Ruoffia</taxon>
    </lineage>
</organism>
<evidence type="ECO:0000313" key="9">
    <source>
        <dbReference type="EMBL" id="TLQ41882.1"/>
    </source>
</evidence>
<keyword evidence="3" id="KW-1003">Cell membrane</keyword>
<evidence type="ECO:0000256" key="1">
    <source>
        <dbReference type="ARBA" id="ARBA00004651"/>
    </source>
</evidence>
<dbReference type="PANTHER" id="PTHR33778:SF1">
    <property type="entry name" value="MAGNESIUM TRANSPORTER YHID-RELATED"/>
    <property type="match status" value="1"/>
</dbReference>
<evidence type="ECO:0000256" key="6">
    <source>
        <dbReference type="ARBA" id="ARBA00023136"/>
    </source>
</evidence>
<dbReference type="PRINTS" id="PR01837">
    <property type="entry name" value="MGTCSAPBPROT"/>
</dbReference>
<protein>
    <submittedName>
        <fullName evidence="9">MgtC/SapB family protein</fullName>
    </submittedName>
</protein>
<comment type="caution">
    <text evidence="9">The sequence shown here is derived from an EMBL/GenBank/DDBJ whole genome shotgun (WGS) entry which is preliminary data.</text>
</comment>
<name>A0A5R9DYQ0_9LACT</name>
<keyword evidence="6 7" id="KW-0472">Membrane</keyword>
<dbReference type="AlphaFoldDB" id="A0A5R9DYQ0"/>
<sequence>MNLTFDLYELNTITILVRILLAVLIGGLIGMERGMKNHTAGLRTYILVCLGSTMVMMTNQYVTENIGGGDPTRLGAQVISGIGFLGAGTILVTNRNRVKGLTTAAGLWAAACIGLAIGIGFYEGAIAGGIAILLIMTLLRPLKKVIQGKSSKIDCYIIADSLDSFNHFLEFCADLRVNIIDMQIESEHVIESDYETDSNEIVYFVAIDLYNRIQKQDFIMRVKNLKGINYFEELEGE</sequence>
<evidence type="ECO:0000256" key="5">
    <source>
        <dbReference type="ARBA" id="ARBA00022989"/>
    </source>
</evidence>
<evidence type="ECO:0000256" key="4">
    <source>
        <dbReference type="ARBA" id="ARBA00022692"/>
    </source>
</evidence>
<dbReference type="InterPro" id="IPR003416">
    <property type="entry name" value="MgtC/SapB/SrpB/YhiD_fam"/>
</dbReference>
<dbReference type="GO" id="GO:0005886">
    <property type="term" value="C:plasma membrane"/>
    <property type="evidence" value="ECO:0007669"/>
    <property type="project" value="UniProtKB-SubCell"/>
</dbReference>
<dbReference type="Pfam" id="PF02308">
    <property type="entry name" value="MgtC"/>
    <property type="match status" value="1"/>
</dbReference>
<accession>A0A5R9DYQ0</accession>
<feature type="transmembrane region" description="Helical" evidence="7">
    <location>
        <begin position="42"/>
        <end position="62"/>
    </location>
</feature>
<evidence type="ECO:0000256" key="3">
    <source>
        <dbReference type="ARBA" id="ARBA00022475"/>
    </source>
</evidence>
<evidence type="ECO:0000256" key="2">
    <source>
        <dbReference type="ARBA" id="ARBA00009298"/>
    </source>
</evidence>
<comment type="subcellular location">
    <subcellularLocation>
        <location evidence="1">Cell membrane</location>
        <topology evidence="1">Multi-pass membrane protein</topology>
    </subcellularLocation>
</comment>
<feature type="transmembrane region" description="Helical" evidence="7">
    <location>
        <begin position="74"/>
        <end position="93"/>
    </location>
</feature>
<keyword evidence="4 7" id="KW-0812">Transmembrane</keyword>
<reference evidence="9 10" key="1">
    <citation type="submission" date="2019-05" db="EMBL/GenBank/DDBJ databases">
        <title>The metagenome of a microbial culture collection derived from dairy environment covers the genomic content of the human microbiome.</title>
        <authorList>
            <person name="Roder T."/>
            <person name="Wuthrich D."/>
            <person name="Sattari Z."/>
            <person name="Von Ah U."/>
            <person name="Bar C."/>
            <person name="Ronchi F."/>
            <person name="Macpherson A.J."/>
            <person name="Ganal-Vonarburg S.C."/>
            <person name="Bruggmann R."/>
            <person name="Vergeres G."/>
        </authorList>
    </citation>
    <scope>NUCLEOTIDE SEQUENCE [LARGE SCALE GENOMIC DNA]</scope>
    <source>
        <strain evidence="9 10">FAM 24227</strain>
    </source>
</reference>
<proteinExistence type="inferred from homology"/>
<feature type="domain" description="MgtC/SapB/SrpB/YhiD N-terminal" evidence="8">
    <location>
        <begin position="19"/>
        <end position="144"/>
    </location>
</feature>
<gene>
    <name evidence="9" type="ORF">FEZ33_04170</name>
</gene>
<feature type="transmembrane region" description="Helical" evidence="7">
    <location>
        <begin position="12"/>
        <end position="30"/>
    </location>
</feature>
<evidence type="ECO:0000259" key="8">
    <source>
        <dbReference type="Pfam" id="PF02308"/>
    </source>
</evidence>
<dbReference type="EMBL" id="VBSP01000009">
    <property type="protein sequence ID" value="TLQ41882.1"/>
    <property type="molecule type" value="Genomic_DNA"/>
</dbReference>
<dbReference type="Proteomes" id="UP000306420">
    <property type="component" value="Unassembled WGS sequence"/>
</dbReference>
<evidence type="ECO:0000313" key="10">
    <source>
        <dbReference type="Proteomes" id="UP000306420"/>
    </source>
</evidence>
<keyword evidence="5 7" id="KW-1133">Transmembrane helix</keyword>
<dbReference type="OrthoDB" id="9811198at2"/>